<accession>A0A0D0DX33</accession>
<dbReference type="OrthoDB" id="286814at2759"/>
<dbReference type="EMBL" id="KN824844">
    <property type="protein sequence ID" value="KIL00024.1"/>
    <property type="molecule type" value="Genomic_DNA"/>
</dbReference>
<dbReference type="InParanoid" id="A0A0D0DX33"/>
<dbReference type="Gene3D" id="1.10.472.10">
    <property type="entry name" value="Cyclin-like"/>
    <property type="match status" value="1"/>
</dbReference>
<dbReference type="HOGENOM" id="CLU_093576_0_0_1"/>
<gene>
    <name evidence="1" type="ORF">PAXRUDRAFT_130831</name>
</gene>
<dbReference type="AlphaFoldDB" id="A0A0D0DX33"/>
<protein>
    <submittedName>
        <fullName evidence="1">Uncharacterized protein</fullName>
    </submittedName>
</protein>
<dbReference type="Proteomes" id="UP000054538">
    <property type="component" value="Unassembled WGS sequence"/>
</dbReference>
<evidence type="ECO:0000313" key="2">
    <source>
        <dbReference type="Proteomes" id="UP000054538"/>
    </source>
</evidence>
<sequence length="231" mass="25602">MFRTFVACAMLGDKSVNDATFSTKTWSYLTRIPVVILNATESFALKGIKWKAMMTNAQWKETIVCLRSYIKMGSAFDPFAYDEMSTPGIMARLLDELIYLSHADEEFATVEVVHPPMEILAPQPVRHFSHWQVIDPVDWYPEHDPIVNQKPRTVGTAPGADHLVKNLQSGTTAKDLLDSILAPNSVADLTYLRRPLGTSFYGSLGSIGARLAHTVRSAAPCQNGSWFPAQG</sequence>
<evidence type="ECO:0000313" key="1">
    <source>
        <dbReference type="EMBL" id="KIL00024.1"/>
    </source>
</evidence>
<reference evidence="1 2" key="1">
    <citation type="submission" date="2014-04" db="EMBL/GenBank/DDBJ databases">
        <authorList>
            <consortium name="DOE Joint Genome Institute"/>
            <person name="Kuo A."/>
            <person name="Kohler A."/>
            <person name="Jargeat P."/>
            <person name="Nagy L.G."/>
            <person name="Floudas D."/>
            <person name="Copeland A."/>
            <person name="Barry K.W."/>
            <person name="Cichocki N."/>
            <person name="Veneault-Fourrey C."/>
            <person name="LaButti K."/>
            <person name="Lindquist E.A."/>
            <person name="Lipzen A."/>
            <person name="Lundell T."/>
            <person name="Morin E."/>
            <person name="Murat C."/>
            <person name="Sun H."/>
            <person name="Tunlid A."/>
            <person name="Henrissat B."/>
            <person name="Grigoriev I.V."/>
            <person name="Hibbett D.S."/>
            <person name="Martin F."/>
            <person name="Nordberg H.P."/>
            <person name="Cantor M.N."/>
            <person name="Hua S.X."/>
        </authorList>
    </citation>
    <scope>NUCLEOTIDE SEQUENCE [LARGE SCALE GENOMIC DNA]</scope>
    <source>
        <strain evidence="1 2">Ve08.2h10</strain>
    </source>
</reference>
<keyword evidence="2" id="KW-1185">Reference proteome</keyword>
<proteinExistence type="predicted"/>
<reference evidence="2" key="2">
    <citation type="submission" date="2015-01" db="EMBL/GenBank/DDBJ databases">
        <title>Evolutionary Origins and Diversification of the Mycorrhizal Mutualists.</title>
        <authorList>
            <consortium name="DOE Joint Genome Institute"/>
            <consortium name="Mycorrhizal Genomics Consortium"/>
            <person name="Kohler A."/>
            <person name="Kuo A."/>
            <person name="Nagy L.G."/>
            <person name="Floudas D."/>
            <person name="Copeland A."/>
            <person name="Barry K.W."/>
            <person name="Cichocki N."/>
            <person name="Veneault-Fourrey C."/>
            <person name="LaButti K."/>
            <person name="Lindquist E.A."/>
            <person name="Lipzen A."/>
            <person name="Lundell T."/>
            <person name="Morin E."/>
            <person name="Murat C."/>
            <person name="Riley R."/>
            <person name="Ohm R."/>
            <person name="Sun H."/>
            <person name="Tunlid A."/>
            <person name="Henrissat B."/>
            <person name="Grigoriev I.V."/>
            <person name="Hibbett D.S."/>
            <person name="Martin F."/>
        </authorList>
    </citation>
    <scope>NUCLEOTIDE SEQUENCE [LARGE SCALE GENOMIC DNA]</scope>
    <source>
        <strain evidence="2">Ve08.2h10</strain>
    </source>
</reference>
<name>A0A0D0DX33_9AGAM</name>
<dbReference type="STRING" id="930991.A0A0D0DX33"/>
<organism evidence="1 2">
    <name type="scientific">Paxillus rubicundulus Ve08.2h10</name>
    <dbReference type="NCBI Taxonomy" id="930991"/>
    <lineage>
        <taxon>Eukaryota</taxon>
        <taxon>Fungi</taxon>
        <taxon>Dikarya</taxon>
        <taxon>Basidiomycota</taxon>
        <taxon>Agaricomycotina</taxon>
        <taxon>Agaricomycetes</taxon>
        <taxon>Agaricomycetidae</taxon>
        <taxon>Boletales</taxon>
        <taxon>Paxilineae</taxon>
        <taxon>Paxillaceae</taxon>
        <taxon>Paxillus</taxon>
    </lineage>
</organism>